<dbReference type="AlphaFoldDB" id="A0A2S9YJI6"/>
<accession>A0A2S9YJI6</accession>
<feature type="signal peptide" evidence="2">
    <location>
        <begin position="1"/>
        <end position="22"/>
    </location>
</feature>
<sequence length="207" mass="21408">MLRHYVLSLAFTLLACSTTSSTQPPPSDDHQQAPSSAGVDPSDEGGEGHATDDPKRPAGPQLPSGPTCDTTADCGEGQVCEGVGCEPGQGRCVSTERMCTRDLAEYCGCDGQTFTGSGSCPGARHAYRGPCTPNKEDGEPCSDGRQCRSGQCVGEGLEGCSKTALGVCGVATCTADEETYCSCNNTPMQRSGSCPNRQFAYRGPCEG</sequence>
<name>A0A2S9YJI6_9BACT</name>
<dbReference type="RefSeq" id="WP_146158057.1">
    <property type="nucleotide sequence ID" value="NZ_PVNL01000096.1"/>
</dbReference>
<evidence type="ECO:0008006" key="5">
    <source>
        <dbReference type="Google" id="ProtNLM"/>
    </source>
</evidence>
<gene>
    <name evidence="3" type="ORF">ENSA7_46910</name>
</gene>
<dbReference type="EMBL" id="PVNL01000096">
    <property type="protein sequence ID" value="PRQ05241.1"/>
    <property type="molecule type" value="Genomic_DNA"/>
</dbReference>
<evidence type="ECO:0000313" key="3">
    <source>
        <dbReference type="EMBL" id="PRQ05241.1"/>
    </source>
</evidence>
<protein>
    <recommendedName>
        <fullName evidence="5">Dickkopf N-terminal cysteine-rich domain-containing protein</fullName>
    </recommendedName>
</protein>
<organism evidence="3 4">
    <name type="scientific">Enhygromyxa salina</name>
    <dbReference type="NCBI Taxonomy" id="215803"/>
    <lineage>
        <taxon>Bacteria</taxon>
        <taxon>Pseudomonadati</taxon>
        <taxon>Myxococcota</taxon>
        <taxon>Polyangia</taxon>
        <taxon>Nannocystales</taxon>
        <taxon>Nannocystaceae</taxon>
        <taxon>Enhygromyxa</taxon>
    </lineage>
</organism>
<comment type="caution">
    <text evidence="3">The sequence shown here is derived from an EMBL/GenBank/DDBJ whole genome shotgun (WGS) entry which is preliminary data.</text>
</comment>
<feature type="chain" id="PRO_5015721548" description="Dickkopf N-terminal cysteine-rich domain-containing protein" evidence="2">
    <location>
        <begin position="23"/>
        <end position="207"/>
    </location>
</feature>
<keyword evidence="2" id="KW-0732">Signal</keyword>
<dbReference type="OrthoDB" id="5517141at2"/>
<evidence type="ECO:0000313" key="4">
    <source>
        <dbReference type="Proteomes" id="UP000238823"/>
    </source>
</evidence>
<dbReference type="PROSITE" id="PS51257">
    <property type="entry name" value="PROKAR_LIPOPROTEIN"/>
    <property type="match status" value="1"/>
</dbReference>
<reference evidence="3 4" key="1">
    <citation type="submission" date="2018-03" db="EMBL/GenBank/DDBJ databases">
        <title>Draft Genome Sequences of the Obligatory Marine Myxobacteria Enhygromyxa salina SWB007.</title>
        <authorList>
            <person name="Poehlein A."/>
            <person name="Moghaddam J.A."/>
            <person name="Harms H."/>
            <person name="Alanjari M."/>
            <person name="Koenig G.M."/>
            <person name="Daniel R."/>
            <person name="Schaeberle T.F."/>
        </authorList>
    </citation>
    <scope>NUCLEOTIDE SEQUENCE [LARGE SCALE GENOMIC DNA]</scope>
    <source>
        <strain evidence="3 4">SWB007</strain>
    </source>
</reference>
<dbReference type="Proteomes" id="UP000238823">
    <property type="component" value="Unassembled WGS sequence"/>
</dbReference>
<feature type="compositionally biased region" description="Basic and acidic residues" evidence="1">
    <location>
        <begin position="46"/>
        <end position="56"/>
    </location>
</feature>
<feature type="region of interest" description="Disordered" evidence="1">
    <location>
        <begin position="18"/>
        <end position="64"/>
    </location>
</feature>
<proteinExistence type="predicted"/>
<evidence type="ECO:0000256" key="2">
    <source>
        <dbReference type="SAM" id="SignalP"/>
    </source>
</evidence>
<evidence type="ECO:0000256" key="1">
    <source>
        <dbReference type="SAM" id="MobiDB-lite"/>
    </source>
</evidence>